<dbReference type="Proteomes" id="UP000006365">
    <property type="component" value="Chromosome"/>
</dbReference>
<dbReference type="EMBL" id="CP002364">
    <property type="protein sequence ID" value="ADW18316.1"/>
    <property type="molecule type" value="Genomic_DNA"/>
</dbReference>
<accession>A0A7U4DPM9</accession>
<evidence type="ECO:0000313" key="1">
    <source>
        <dbReference type="EMBL" id="ADW18316.1"/>
    </source>
</evidence>
<dbReference type="AlphaFoldDB" id="A0A7U4DPM9"/>
<dbReference type="RefSeq" id="WP_015724855.1">
    <property type="nucleotide sequence ID" value="NC_014972.1"/>
</dbReference>
<proteinExistence type="predicted"/>
<sequence>MEPLTLITEIHSLSPVDQFGGQHQRPPFTSGQFLQGTITAQQGPHHFTLDIGGRQLATESSAPLQVGQKLDLQVTSLVPQVELRIIPSNPLTQQISSALHLLGQVATTVPQLDNLAQEARQLPQLSPTARETLQLFSDSLISRAEQHASPPLPLAAQLFDTALTTATAPPGTRTDTPTQFNEISRILLQLAGSGSLSPQAVERAVNLAALFARAAAPQAASPFSSLETATLAALPPAIAEQFLGKWTTIPPQDPGLAALLSQAPLSPQSGQALAENHPLRQLFAFLAAESGKEPAAAARLDLSGQQVETVLKRLGLQMERLFAENRPHEAVQTLKYALLEMSQQANATEASALHADQLVKTIELYQMLQIRLAGESLFFMPLPFSFLTQGYLLIDSEQPGNQASKKGGLASTDAHHVTLHLQLEGLGNLEIDILCEQDRIALKFLAEDVERAKYIQGFRGELEQWLTAGRLDSVQFLVGAKEPTKLLLEKLVHGLTGMVDTTA</sequence>
<evidence type="ECO:0008006" key="3">
    <source>
        <dbReference type="Google" id="ProtNLM"/>
    </source>
</evidence>
<protein>
    <recommendedName>
        <fullName evidence="3">Flagellar hook-length control protein-like C-terminal domain-containing protein</fullName>
    </recommendedName>
</protein>
<name>A0A7U4DPM9_DESPD</name>
<keyword evidence="2" id="KW-1185">Reference proteome</keyword>
<organism evidence="1 2">
    <name type="scientific">Desulfobulbus propionicus (strain ATCC 33891 / DSM 2032 / VKM B-1956 / 1pr3)</name>
    <dbReference type="NCBI Taxonomy" id="577650"/>
    <lineage>
        <taxon>Bacteria</taxon>
        <taxon>Pseudomonadati</taxon>
        <taxon>Thermodesulfobacteriota</taxon>
        <taxon>Desulfobulbia</taxon>
        <taxon>Desulfobulbales</taxon>
        <taxon>Desulfobulbaceae</taxon>
        <taxon>Desulfobulbus</taxon>
    </lineage>
</organism>
<gene>
    <name evidence="1" type="ordered locus">Despr_2171</name>
</gene>
<reference evidence="1 2" key="1">
    <citation type="journal article" date="2011" name="Stand. Genomic Sci.">
        <title>Complete genome sequence of Desulfobulbus propionicus type strain (1pr3).</title>
        <authorList>
            <person name="Pagani I."/>
            <person name="Lapidus A."/>
            <person name="Nolan M."/>
            <person name="Lucas S."/>
            <person name="Hammon N."/>
            <person name="Deshpande S."/>
            <person name="Cheng J.F."/>
            <person name="Chertkov O."/>
            <person name="Davenport K."/>
            <person name="Tapia R."/>
            <person name="Han C."/>
            <person name="Goodwin L."/>
            <person name="Pitluck S."/>
            <person name="Liolios K."/>
            <person name="Mavromatis K."/>
            <person name="Ivanova N."/>
            <person name="Mikhailova N."/>
            <person name="Pati A."/>
            <person name="Chen A."/>
            <person name="Palaniappan K."/>
            <person name="Land M."/>
            <person name="Hauser L."/>
            <person name="Chang Y.J."/>
            <person name="Jeffries C.D."/>
            <person name="Detter J.C."/>
            <person name="Brambilla E."/>
            <person name="Kannan K.P."/>
            <person name="Djao O.D."/>
            <person name="Rohde M."/>
            <person name="Pukall R."/>
            <person name="Spring S."/>
            <person name="Goker M."/>
            <person name="Sikorski J."/>
            <person name="Woyke T."/>
            <person name="Bristow J."/>
            <person name="Eisen J.A."/>
            <person name="Markowitz V."/>
            <person name="Hugenholtz P."/>
            <person name="Kyrpides N.C."/>
            <person name="Klenk H.P."/>
        </authorList>
    </citation>
    <scope>NUCLEOTIDE SEQUENCE [LARGE SCALE GENOMIC DNA]</scope>
    <source>
        <strain evidence="2">ATCC 33891 / DSM 2032 / 1pr3</strain>
    </source>
</reference>
<dbReference type="KEGG" id="dpr:Despr_2171"/>
<evidence type="ECO:0000313" key="2">
    <source>
        <dbReference type="Proteomes" id="UP000006365"/>
    </source>
</evidence>